<feature type="compositionally biased region" description="Basic and acidic residues" evidence="1">
    <location>
        <begin position="94"/>
        <end position="117"/>
    </location>
</feature>
<protein>
    <submittedName>
        <fullName evidence="2">Uncharacterized protein</fullName>
    </submittedName>
</protein>
<dbReference type="EMBL" id="CAJOBJ010000382">
    <property type="protein sequence ID" value="CAF3818823.1"/>
    <property type="molecule type" value="Genomic_DNA"/>
</dbReference>
<reference evidence="2" key="1">
    <citation type="submission" date="2021-02" db="EMBL/GenBank/DDBJ databases">
        <authorList>
            <person name="Nowell W R."/>
        </authorList>
    </citation>
    <scope>NUCLEOTIDE SEQUENCE</scope>
</reference>
<accession>A0A8S2JRW3</accession>
<dbReference type="Proteomes" id="UP000681720">
    <property type="component" value="Unassembled WGS sequence"/>
</dbReference>
<feature type="region of interest" description="Disordered" evidence="1">
    <location>
        <begin position="172"/>
        <end position="264"/>
    </location>
</feature>
<proteinExistence type="predicted"/>
<feature type="compositionally biased region" description="Polar residues" evidence="1">
    <location>
        <begin position="184"/>
        <end position="197"/>
    </location>
</feature>
<feature type="region of interest" description="Disordered" evidence="1">
    <location>
        <begin position="91"/>
        <end position="123"/>
    </location>
</feature>
<evidence type="ECO:0000313" key="3">
    <source>
        <dbReference type="Proteomes" id="UP000681720"/>
    </source>
</evidence>
<gene>
    <name evidence="2" type="ORF">GIL414_LOCUS2095</name>
</gene>
<feature type="compositionally biased region" description="Polar residues" evidence="1">
    <location>
        <begin position="204"/>
        <end position="218"/>
    </location>
</feature>
<name>A0A8S2JRW3_9BILA</name>
<sequence length="351" mass="39217">MTSLSENDQKNEINIDSTQCSVENDHLSLEINDSKLLTAVIQESSDIDQKQQELNEKRQSNQSISALEQNNIINGINNSEALINTSLPIVTTDEEQKQQPKEATETTVNHDEHEHTSRKSYYSKPRYSSMSYHRSPYYMNCHSYESPPPSYYYYQPLPPSLIEKPTPLMFVSTLPSPSSSSSSRDNQSGNSAAISPQNLPPRLRQTSTAENESNLQVPSTTSTTSQSTSTLSSTSTTTTATTTNGRRHRSILPRGNSHYHPSHLPPPLMATPPGVLYTYPPAVHHPGHIAYNIRPPDEFEILAFQQQMMNIAPNPLLWSHLQTPMSSYGHPYFPAYAMDGSLSGYMLNNTE</sequence>
<feature type="non-terminal residue" evidence="2">
    <location>
        <position position="1"/>
    </location>
</feature>
<organism evidence="2 3">
    <name type="scientific">Rotaria magnacalcarata</name>
    <dbReference type="NCBI Taxonomy" id="392030"/>
    <lineage>
        <taxon>Eukaryota</taxon>
        <taxon>Metazoa</taxon>
        <taxon>Spiralia</taxon>
        <taxon>Gnathifera</taxon>
        <taxon>Rotifera</taxon>
        <taxon>Eurotatoria</taxon>
        <taxon>Bdelloidea</taxon>
        <taxon>Philodinida</taxon>
        <taxon>Philodinidae</taxon>
        <taxon>Rotaria</taxon>
    </lineage>
</organism>
<feature type="compositionally biased region" description="Low complexity" evidence="1">
    <location>
        <begin position="219"/>
        <end position="243"/>
    </location>
</feature>
<dbReference type="AlphaFoldDB" id="A0A8S2JRW3"/>
<evidence type="ECO:0000313" key="2">
    <source>
        <dbReference type="EMBL" id="CAF3818823.1"/>
    </source>
</evidence>
<comment type="caution">
    <text evidence="2">The sequence shown here is derived from an EMBL/GenBank/DDBJ whole genome shotgun (WGS) entry which is preliminary data.</text>
</comment>
<evidence type="ECO:0000256" key="1">
    <source>
        <dbReference type="SAM" id="MobiDB-lite"/>
    </source>
</evidence>